<dbReference type="SUPFAM" id="SSF54211">
    <property type="entry name" value="Ribosomal protein S5 domain 2-like"/>
    <property type="match status" value="1"/>
</dbReference>
<dbReference type="FunFam" id="3.30.230.10:FF:000001">
    <property type="entry name" value="30S ribosomal protein S9"/>
    <property type="match status" value="1"/>
</dbReference>
<feature type="region of interest" description="Disordered" evidence="4">
    <location>
        <begin position="120"/>
        <end position="148"/>
    </location>
</feature>
<evidence type="ECO:0000256" key="2">
    <source>
        <dbReference type="ARBA" id="ARBA00022980"/>
    </source>
</evidence>
<keyword evidence="3" id="KW-0687">Ribonucleoprotein</keyword>
<dbReference type="InterPro" id="IPR020574">
    <property type="entry name" value="Ribosomal_uS9_CS"/>
</dbReference>
<dbReference type="GO" id="GO:0003735">
    <property type="term" value="F:structural constituent of ribosome"/>
    <property type="evidence" value="ECO:0007669"/>
    <property type="project" value="InterPro"/>
</dbReference>
<dbReference type="Gene3D" id="3.30.230.10">
    <property type="match status" value="1"/>
</dbReference>
<dbReference type="EMBL" id="CAEZUE010000056">
    <property type="protein sequence ID" value="CAB4591527.1"/>
    <property type="molecule type" value="Genomic_DNA"/>
</dbReference>
<evidence type="ECO:0000256" key="1">
    <source>
        <dbReference type="ARBA" id="ARBA00005251"/>
    </source>
</evidence>
<gene>
    <name evidence="5" type="ORF">UFOPK1788_00552</name>
</gene>
<name>A0A6J6FRV9_9ZZZZ</name>
<evidence type="ECO:0000256" key="4">
    <source>
        <dbReference type="SAM" id="MobiDB-lite"/>
    </source>
</evidence>
<dbReference type="InterPro" id="IPR014721">
    <property type="entry name" value="Ribsml_uS5_D2-typ_fold_subgr"/>
</dbReference>
<dbReference type="PANTHER" id="PTHR21569:SF1">
    <property type="entry name" value="SMALL RIBOSOMAL SUBUNIT PROTEIN US9M"/>
    <property type="match status" value="1"/>
</dbReference>
<dbReference type="HAMAP" id="MF_00532_B">
    <property type="entry name" value="Ribosomal_uS9_B"/>
    <property type="match status" value="1"/>
</dbReference>
<dbReference type="InterPro" id="IPR020568">
    <property type="entry name" value="Ribosomal_Su5_D2-typ_SF"/>
</dbReference>
<dbReference type="PROSITE" id="PS00360">
    <property type="entry name" value="RIBOSOMAL_S9"/>
    <property type="match status" value="1"/>
</dbReference>
<dbReference type="Pfam" id="PF00380">
    <property type="entry name" value="Ribosomal_S9"/>
    <property type="match status" value="1"/>
</dbReference>
<dbReference type="NCBIfam" id="NF001099">
    <property type="entry name" value="PRK00132.1"/>
    <property type="match status" value="1"/>
</dbReference>
<dbReference type="InterPro" id="IPR023035">
    <property type="entry name" value="Ribosomal_uS9_bac/plastid"/>
</dbReference>
<dbReference type="GO" id="GO:0005737">
    <property type="term" value="C:cytoplasm"/>
    <property type="evidence" value="ECO:0007669"/>
    <property type="project" value="UniProtKB-ARBA"/>
</dbReference>
<feature type="compositionally biased region" description="Basic residues" evidence="4">
    <location>
        <begin position="129"/>
        <end position="148"/>
    </location>
</feature>
<dbReference type="GO" id="GO:0015935">
    <property type="term" value="C:small ribosomal subunit"/>
    <property type="evidence" value="ECO:0007669"/>
    <property type="project" value="UniProtKB-ARBA"/>
</dbReference>
<accession>A0A6J6FRV9</accession>
<organism evidence="5">
    <name type="scientific">freshwater metagenome</name>
    <dbReference type="NCBI Taxonomy" id="449393"/>
    <lineage>
        <taxon>unclassified sequences</taxon>
        <taxon>metagenomes</taxon>
        <taxon>ecological metagenomes</taxon>
    </lineage>
</organism>
<dbReference type="GO" id="GO:0006412">
    <property type="term" value="P:translation"/>
    <property type="evidence" value="ECO:0007669"/>
    <property type="project" value="InterPro"/>
</dbReference>
<dbReference type="GO" id="GO:0003723">
    <property type="term" value="F:RNA binding"/>
    <property type="evidence" value="ECO:0007669"/>
    <property type="project" value="TreeGrafter"/>
</dbReference>
<sequence length="148" mass="15702">MAKVSETTASAGKAPKLALSVAGAAVGRRKEAIARVRLVPGTGAVTVNGRSIEAYFPNKLHQQLIKSPFTVLELGAVYDVIARISGGGPSGQAGALRLGIARALNEIDVENNRPTLKKAGFLSRDSRIKERKKAGLKKARKAPQYSKR</sequence>
<evidence type="ECO:0000313" key="5">
    <source>
        <dbReference type="EMBL" id="CAB4591527.1"/>
    </source>
</evidence>
<dbReference type="PANTHER" id="PTHR21569">
    <property type="entry name" value="RIBOSOMAL PROTEIN S9"/>
    <property type="match status" value="1"/>
</dbReference>
<evidence type="ECO:0000256" key="3">
    <source>
        <dbReference type="ARBA" id="ARBA00023274"/>
    </source>
</evidence>
<reference evidence="5" key="1">
    <citation type="submission" date="2020-05" db="EMBL/GenBank/DDBJ databases">
        <authorList>
            <person name="Chiriac C."/>
            <person name="Salcher M."/>
            <person name="Ghai R."/>
            <person name="Kavagutti S V."/>
        </authorList>
    </citation>
    <scope>NUCLEOTIDE SEQUENCE</scope>
</reference>
<proteinExistence type="inferred from homology"/>
<dbReference type="InterPro" id="IPR000754">
    <property type="entry name" value="Ribosomal_uS9"/>
</dbReference>
<dbReference type="AlphaFoldDB" id="A0A6J6FRV9"/>
<comment type="similarity">
    <text evidence="1">Belongs to the universal ribosomal protein uS9 family.</text>
</comment>
<keyword evidence="2" id="KW-0689">Ribosomal protein</keyword>
<protein>
    <submittedName>
        <fullName evidence="5">Unannotated protein</fullName>
    </submittedName>
</protein>